<dbReference type="VEuPathDB" id="PlasmoDB:PGAL8A_00486100"/>
<keyword evidence="2 4" id="KW-0436">Ligase</keyword>
<dbReference type="GeneID" id="39733394"/>
<dbReference type="PANTHER" id="PTHR12835">
    <property type="entry name" value="BIOTIN PROTEIN LIGASE"/>
    <property type="match status" value="1"/>
</dbReference>
<dbReference type="PANTHER" id="PTHR12835:SF5">
    <property type="entry name" value="BIOTIN--PROTEIN LIGASE"/>
    <property type="match status" value="1"/>
</dbReference>
<dbReference type="OrthoDB" id="10250105at2759"/>
<sequence>MQEKILFEKFYSEINALRFHFDVLDSTQLYCKRNMQLFIETGKLKDDNMIIVSCNSQTNGIGTRDTKKNINRFWLSKEGNIFATFVFLWDKRDINKVSCLAQTSTVAISKTLEYFHLITQIKWINDVLINNKKISGCLVNLYHFDDDILSKNYVCIMVGIGINVDLRDDKNLLSNNYTSIKKELEQDFDVPSLIPSVEDVMQKLIENFHASIKKLRNEGFSAFLDYIKIRLLYYEKKILIDQDNRQITGYLKGLLDDGSILLLNENNQIININNGHLYLNEGN</sequence>
<dbReference type="InterPro" id="IPR045864">
    <property type="entry name" value="aa-tRNA-synth_II/BPL/LPL"/>
</dbReference>
<evidence type="ECO:0000313" key="5">
    <source>
        <dbReference type="Proteomes" id="UP000220797"/>
    </source>
</evidence>
<feature type="domain" description="BPL/LPL catalytic" evidence="3">
    <location>
        <begin position="22"/>
        <end position="209"/>
    </location>
</feature>
<dbReference type="EC" id="6.4.1.2" evidence="4"/>
<accession>A0A1J1GXJ0</accession>
<evidence type="ECO:0000313" key="4">
    <source>
        <dbReference type="EMBL" id="CRG97282.1"/>
    </source>
</evidence>
<evidence type="ECO:0000256" key="1">
    <source>
        <dbReference type="ARBA" id="ARBA00009934"/>
    </source>
</evidence>
<dbReference type="NCBIfam" id="TIGR00121">
    <property type="entry name" value="birA_ligase"/>
    <property type="match status" value="1"/>
</dbReference>
<evidence type="ECO:0000256" key="2">
    <source>
        <dbReference type="ARBA" id="ARBA00022598"/>
    </source>
</evidence>
<dbReference type="RefSeq" id="XP_028530084.1">
    <property type="nucleotide sequence ID" value="XM_028673653.1"/>
</dbReference>
<comment type="caution">
    <text evidence="4">The sequence shown here is derived from an EMBL/GenBank/DDBJ whole genome shotgun (WGS) entry which is preliminary data.</text>
</comment>
<reference evidence="4" key="1">
    <citation type="submission" date="2015-04" db="EMBL/GenBank/DDBJ databases">
        <authorList>
            <consortium name="Pathogen Informatics"/>
        </authorList>
    </citation>
    <scope>NUCLEOTIDE SEQUENCE [LARGE SCALE GENOMIC DNA]</scope>
    <source>
        <strain evidence="4">8A</strain>
    </source>
</reference>
<dbReference type="InterPro" id="IPR004408">
    <property type="entry name" value="Biotin_CoA_COase_ligase"/>
</dbReference>
<dbReference type="EMBL" id="CVMV01000096">
    <property type="protein sequence ID" value="CRG97282.1"/>
    <property type="molecule type" value="Genomic_DNA"/>
</dbReference>
<dbReference type="SUPFAM" id="SSF55681">
    <property type="entry name" value="Class II aaRS and biotin synthetases"/>
    <property type="match status" value="1"/>
</dbReference>
<protein>
    <submittedName>
        <fullName evidence="4">Biotin--acetyl-CoA-carboxylase, putative</fullName>
        <ecNumber evidence="4">6.4.1.2</ecNumber>
    </submittedName>
</protein>
<dbReference type="GO" id="GO:0004077">
    <property type="term" value="F:biotin--[biotin carboxyl-carrier protein] ligase activity"/>
    <property type="evidence" value="ECO:0007669"/>
    <property type="project" value="InterPro"/>
</dbReference>
<keyword evidence="5" id="KW-1185">Reference proteome</keyword>
<dbReference type="Gene3D" id="3.30.930.10">
    <property type="entry name" value="Bira Bifunctional Protein, Domain 2"/>
    <property type="match status" value="1"/>
</dbReference>
<name>A0A1J1GXJ0_PLAGA</name>
<organism evidence="4 5">
    <name type="scientific">Plasmodium gallinaceum</name>
    <dbReference type="NCBI Taxonomy" id="5849"/>
    <lineage>
        <taxon>Eukaryota</taxon>
        <taxon>Sar</taxon>
        <taxon>Alveolata</taxon>
        <taxon>Apicomplexa</taxon>
        <taxon>Aconoidasida</taxon>
        <taxon>Haemosporida</taxon>
        <taxon>Plasmodiidae</taxon>
        <taxon>Plasmodium</taxon>
        <taxon>Plasmodium (Haemamoeba)</taxon>
    </lineage>
</organism>
<dbReference type="OMA" id="MLIIREA"/>
<gene>
    <name evidence="4" type="ORF">PGAL8A_00486100</name>
</gene>
<dbReference type="PROSITE" id="PS51733">
    <property type="entry name" value="BPL_LPL_CATALYTIC"/>
    <property type="match status" value="1"/>
</dbReference>
<evidence type="ECO:0000259" key="3">
    <source>
        <dbReference type="PROSITE" id="PS51733"/>
    </source>
</evidence>
<dbReference type="GO" id="GO:0003989">
    <property type="term" value="F:acetyl-CoA carboxylase activity"/>
    <property type="evidence" value="ECO:0007669"/>
    <property type="project" value="UniProtKB-EC"/>
</dbReference>
<dbReference type="GO" id="GO:0005737">
    <property type="term" value="C:cytoplasm"/>
    <property type="evidence" value="ECO:0007669"/>
    <property type="project" value="TreeGrafter"/>
</dbReference>
<dbReference type="InterPro" id="IPR004143">
    <property type="entry name" value="BPL_LPL_catalytic"/>
</dbReference>
<dbReference type="Pfam" id="PF03099">
    <property type="entry name" value="BPL_LplA_LipB"/>
    <property type="match status" value="1"/>
</dbReference>
<dbReference type="AlphaFoldDB" id="A0A1J1GXJ0"/>
<dbReference type="Proteomes" id="UP000220797">
    <property type="component" value="Unassembled WGS sequence"/>
</dbReference>
<comment type="similarity">
    <text evidence="1">Belongs to the biotin--protein ligase family.</text>
</comment>
<proteinExistence type="inferred from homology"/>